<evidence type="ECO:0000313" key="2">
    <source>
        <dbReference type="Proteomes" id="UP000603200"/>
    </source>
</evidence>
<dbReference type="EMBL" id="BOMN01000126">
    <property type="protein sequence ID" value="GIE25737.1"/>
    <property type="molecule type" value="Genomic_DNA"/>
</dbReference>
<dbReference type="Proteomes" id="UP000603200">
    <property type="component" value="Unassembled WGS sequence"/>
</dbReference>
<protein>
    <submittedName>
        <fullName evidence="1">Uncharacterized protein</fullName>
    </submittedName>
</protein>
<proteinExistence type="predicted"/>
<name>A0ABQ4A4H6_9ACTN</name>
<sequence length="235" mass="25585">MPLFGRRPGLISYSEGAVVAGFDTAAELRARLGDPAGAWEFLRRFARAWELGESGDPARSETQLDGALREAYAVGGVLDPGALEVQDNVLVFHYADPMITETMWGIPLDVAGQPDPPVVINTGDGTWQPYLERVSLACVDLALTAVIQDHDERLGNACELPAEMVESAMAAFNRVPLPDLPMWIGVEESPVRWWSGPGQLLRTHGDGGVWLWVSAQTRDDLEAVYAAIPCAEWNT</sequence>
<accession>A0ABQ4A4H6</accession>
<keyword evidence="2" id="KW-1185">Reference proteome</keyword>
<reference evidence="1 2" key="1">
    <citation type="submission" date="2021-01" db="EMBL/GenBank/DDBJ databases">
        <title>Whole genome shotgun sequence of Actinoplanes humidus NBRC 14915.</title>
        <authorList>
            <person name="Komaki H."/>
            <person name="Tamura T."/>
        </authorList>
    </citation>
    <scope>NUCLEOTIDE SEQUENCE [LARGE SCALE GENOMIC DNA]</scope>
    <source>
        <strain evidence="1 2">NBRC 14915</strain>
    </source>
</reference>
<organism evidence="1 2">
    <name type="scientific">Winogradskya humida</name>
    <dbReference type="NCBI Taxonomy" id="113566"/>
    <lineage>
        <taxon>Bacteria</taxon>
        <taxon>Bacillati</taxon>
        <taxon>Actinomycetota</taxon>
        <taxon>Actinomycetes</taxon>
        <taxon>Micromonosporales</taxon>
        <taxon>Micromonosporaceae</taxon>
        <taxon>Winogradskya</taxon>
    </lineage>
</organism>
<gene>
    <name evidence="1" type="ORF">Ahu01nite_088390</name>
</gene>
<evidence type="ECO:0000313" key="1">
    <source>
        <dbReference type="EMBL" id="GIE25737.1"/>
    </source>
</evidence>
<comment type="caution">
    <text evidence="1">The sequence shown here is derived from an EMBL/GenBank/DDBJ whole genome shotgun (WGS) entry which is preliminary data.</text>
</comment>